<dbReference type="PANTHER" id="PTHR13847:SF281">
    <property type="entry name" value="FAD DEPENDENT OXIDOREDUCTASE DOMAIN-CONTAINING PROTEIN"/>
    <property type="match status" value="1"/>
</dbReference>
<dbReference type="Pfam" id="PF01266">
    <property type="entry name" value="DAO"/>
    <property type="match status" value="1"/>
</dbReference>
<dbReference type="GO" id="GO:0051537">
    <property type="term" value="F:2 iron, 2 sulfur cluster binding"/>
    <property type="evidence" value="ECO:0007669"/>
    <property type="project" value="UniProtKB-KW"/>
</dbReference>
<evidence type="ECO:0000259" key="6">
    <source>
        <dbReference type="PROSITE" id="PS51296"/>
    </source>
</evidence>
<organism evidence="7 8">
    <name type="scientific">Methylocystis echinoides</name>
    <dbReference type="NCBI Taxonomy" id="29468"/>
    <lineage>
        <taxon>Bacteria</taxon>
        <taxon>Pseudomonadati</taxon>
        <taxon>Pseudomonadota</taxon>
        <taxon>Alphaproteobacteria</taxon>
        <taxon>Hyphomicrobiales</taxon>
        <taxon>Methylocystaceae</taxon>
        <taxon>Methylocystis</taxon>
    </lineage>
</organism>
<evidence type="ECO:0000256" key="1">
    <source>
        <dbReference type="ARBA" id="ARBA00022714"/>
    </source>
</evidence>
<evidence type="ECO:0000256" key="3">
    <source>
        <dbReference type="ARBA" id="ARBA00023002"/>
    </source>
</evidence>
<dbReference type="InterPro" id="IPR036188">
    <property type="entry name" value="FAD/NAD-bd_sf"/>
</dbReference>
<evidence type="ECO:0000313" key="8">
    <source>
        <dbReference type="Proteomes" id="UP001144323"/>
    </source>
</evidence>
<dbReference type="GO" id="GO:0046872">
    <property type="term" value="F:metal ion binding"/>
    <property type="evidence" value="ECO:0007669"/>
    <property type="project" value="UniProtKB-KW"/>
</dbReference>
<dbReference type="PRINTS" id="PR00419">
    <property type="entry name" value="ADXRDTASE"/>
</dbReference>
<evidence type="ECO:0000256" key="4">
    <source>
        <dbReference type="ARBA" id="ARBA00023004"/>
    </source>
</evidence>
<dbReference type="GO" id="GO:0016491">
    <property type="term" value="F:oxidoreductase activity"/>
    <property type="evidence" value="ECO:0007669"/>
    <property type="project" value="UniProtKB-KW"/>
</dbReference>
<dbReference type="InterPro" id="IPR006076">
    <property type="entry name" value="FAD-dep_OxRdtase"/>
</dbReference>
<sequence>MNVSAERSKAIWGAPEINAPALTGSVSAEVAVIGSGVAGLSVAYELARTGMDVVVIDRGPIASGMSARTTAHLSAYTDDGFAELIRMRGLDAARLWRQSQADAIDRIEAIADALNANCDFRRLDGLLFLAPETDPKVIDSELVASAQVGMLAVKQQGAPFARHQSTPCLRFPNQATFHPLKYLTALAAAIRHAGGRLFANSPVVSVAEKDGSIQLVTGDGAHVTAAHAVVATNAPINDRLAVHAKQAPYRTYAAAYEIARDSLPDALYWDTLDPYHYVRLQPGDAQNDILIVGGEDHKTGECNNGDQRIRNLARWTRDMIPGVGTEITRWSGQILEPLDYVAFIGRNPGDEHIYIATGDSGQGMTHGAVAGLLIADLIQEKANPWTALYDPARKPIRAMGEFLRENATAAKNFAEYLTPGEISSADKLASGEGAILRRGMGKVALYRRMDGSLCERSAICTHLGCHIHWNSFEKCWDCPCHGSQFSPEGEPLNGPAATALAKTDS</sequence>
<dbReference type="GO" id="GO:0005737">
    <property type="term" value="C:cytoplasm"/>
    <property type="evidence" value="ECO:0007669"/>
    <property type="project" value="TreeGrafter"/>
</dbReference>
<reference evidence="7" key="1">
    <citation type="journal article" date="2023" name="Int. J. Syst. Evol. Microbiol.">
        <title>Methylocystis iwaonis sp. nov., a type II methane-oxidizing bacterium from surface soil of a rice paddy field in Japan, and emended description of the genus Methylocystis (ex Whittenbury et al. 1970) Bowman et al. 1993.</title>
        <authorList>
            <person name="Kaise H."/>
            <person name="Sawadogo J.B."/>
            <person name="Alam M.S."/>
            <person name="Ueno C."/>
            <person name="Dianou D."/>
            <person name="Shinjo R."/>
            <person name="Asakawa S."/>
        </authorList>
    </citation>
    <scope>NUCLEOTIDE SEQUENCE</scope>
    <source>
        <strain evidence="7">LMG27198</strain>
    </source>
</reference>
<dbReference type="FunFam" id="2.102.10.10:FF:000014">
    <property type="entry name" value="Oxidoreductase, FAD dependent"/>
    <property type="match status" value="1"/>
</dbReference>
<gene>
    <name evidence="7" type="ORF">LMG27198_08930</name>
</gene>
<keyword evidence="8" id="KW-1185">Reference proteome</keyword>
<proteinExistence type="predicted"/>
<name>A0A9W6GRW0_9HYPH</name>
<keyword evidence="4" id="KW-0408">Iron</keyword>
<dbReference type="Proteomes" id="UP001144323">
    <property type="component" value="Unassembled WGS sequence"/>
</dbReference>
<dbReference type="InterPro" id="IPR017941">
    <property type="entry name" value="Rieske_2Fe-2S"/>
</dbReference>
<comment type="caution">
    <text evidence="7">The sequence shown here is derived from an EMBL/GenBank/DDBJ whole genome shotgun (WGS) entry which is preliminary data.</text>
</comment>
<feature type="domain" description="Rieske" evidence="6">
    <location>
        <begin position="420"/>
        <end position="505"/>
    </location>
</feature>
<dbReference type="InterPro" id="IPR036922">
    <property type="entry name" value="Rieske_2Fe-2S_sf"/>
</dbReference>
<dbReference type="PANTHER" id="PTHR13847">
    <property type="entry name" value="SARCOSINE DEHYDROGENASE-RELATED"/>
    <property type="match status" value="1"/>
</dbReference>
<keyword evidence="2" id="KW-0479">Metal-binding</keyword>
<protein>
    <submittedName>
        <fullName evidence="7">(2Fe-2S) ferredoxin</fullName>
    </submittedName>
</protein>
<dbReference type="AlphaFoldDB" id="A0A9W6GRW0"/>
<evidence type="ECO:0000313" key="7">
    <source>
        <dbReference type="EMBL" id="GLI91901.1"/>
    </source>
</evidence>
<dbReference type="Pfam" id="PF00355">
    <property type="entry name" value="Rieske"/>
    <property type="match status" value="1"/>
</dbReference>
<accession>A0A9W6GRW0</accession>
<keyword evidence="1" id="KW-0001">2Fe-2S</keyword>
<dbReference type="SUPFAM" id="SSF51905">
    <property type="entry name" value="FAD/NAD(P)-binding domain"/>
    <property type="match status" value="1"/>
</dbReference>
<dbReference type="EMBL" id="BSEC01000001">
    <property type="protein sequence ID" value="GLI91901.1"/>
    <property type="molecule type" value="Genomic_DNA"/>
</dbReference>
<dbReference type="Gene3D" id="2.102.10.10">
    <property type="entry name" value="Rieske [2Fe-2S] iron-sulphur domain"/>
    <property type="match status" value="1"/>
</dbReference>
<keyword evidence="3" id="KW-0560">Oxidoreductase</keyword>
<dbReference type="RefSeq" id="WP_281800792.1">
    <property type="nucleotide sequence ID" value="NZ_BSEC01000001.1"/>
</dbReference>
<dbReference type="Gene3D" id="3.30.9.10">
    <property type="entry name" value="D-Amino Acid Oxidase, subunit A, domain 2"/>
    <property type="match status" value="1"/>
</dbReference>
<dbReference type="PROSITE" id="PS51296">
    <property type="entry name" value="RIESKE"/>
    <property type="match status" value="1"/>
</dbReference>
<dbReference type="Gene3D" id="3.50.50.60">
    <property type="entry name" value="FAD/NAD(P)-binding domain"/>
    <property type="match status" value="1"/>
</dbReference>
<evidence type="ECO:0000256" key="5">
    <source>
        <dbReference type="ARBA" id="ARBA00023014"/>
    </source>
</evidence>
<dbReference type="SUPFAM" id="SSF50022">
    <property type="entry name" value="ISP domain"/>
    <property type="match status" value="1"/>
</dbReference>
<evidence type="ECO:0000256" key="2">
    <source>
        <dbReference type="ARBA" id="ARBA00022723"/>
    </source>
</evidence>
<keyword evidence="5" id="KW-0411">Iron-sulfur</keyword>